<name>A0A7S1ZB74_TRICV</name>
<dbReference type="SUPFAM" id="SSF52540">
    <property type="entry name" value="P-loop containing nucleoside triphosphate hydrolases"/>
    <property type="match status" value="1"/>
</dbReference>
<reference evidence="2" key="1">
    <citation type="submission" date="2021-01" db="EMBL/GenBank/DDBJ databases">
        <authorList>
            <person name="Corre E."/>
            <person name="Pelletier E."/>
            <person name="Niang G."/>
            <person name="Scheremetjew M."/>
            <person name="Finn R."/>
            <person name="Kale V."/>
            <person name="Holt S."/>
            <person name="Cochrane G."/>
            <person name="Meng A."/>
            <person name="Brown T."/>
            <person name="Cohen L."/>
        </authorList>
    </citation>
    <scope>NUCLEOTIDE SEQUENCE</scope>
    <source>
        <strain evidence="2">Grunow 1884</strain>
    </source>
</reference>
<evidence type="ECO:0000313" key="2">
    <source>
        <dbReference type="EMBL" id="CAD9333736.1"/>
    </source>
</evidence>
<sequence>MVFLNALTGFALILTIACLHVYFEPTPETPETKPSRRPPSWDLIHPPRDLSEVYGIVKLDELANSTKLVRGLRLGGTLDFNRVDAIHFLGERHSGTNWIFNHLSECFNHTVPMKNKMSRWKHWFQYEESGKVMKNSLVIAQFRDPYDWVSSMFKRPYNVPIHANLSTWREFVNTPWTMPRPKEDAIWEGKEGFVCQNQFRYNEIVPCTDPWPNKSLPYDGLWGGGRQQPPKYELRNDGSGLPYDSLVDLRRDKILNFLGVGGYDNVSALLIVRYEDFVEHGTESLLRAVEAATGKKARCQPYAPRLGVKKKTEKKNDIANRSEFVEWLNGRVDWDVENLIGYGRR</sequence>
<organism evidence="2">
    <name type="scientific">Trieres chinensis</name>
    <name type="common">Marine centric diatom</name>
    <name type="synonym">Odontella sinensis</name>
    <dbReference type="NCBI Taxonomy" id="1514140"/>
    <lineage>
        <taxon>Eukaryota</taxon>
        <taxon>Sar</taxon>
        <taxon>Stramenopiles</taxon>
        <taxon>Ochrophyta</taxon>
        <taxon>Bacillariophyta</taxon>
        <taxon>Mediophyceae</taxon>
        <taxon>Biddulphiophycidae</taxon>
        <taxon>Eupodiscales</taxon>
        <taxon>Parodontellaceae</taxon>
        <taxon>Trieres</taxon>
    </lineage>
</organism>
<dbReference type="EMBL" id="HBGO01013002">
    <property type="protein sequence ID" value="CAD9333736.1"/>
    <property type="molecule type" value="Transcribed_RNA"/>
</dbReference>
<protein>
    <recommendedName>
        <fullName evidence="3">Sulfotransferase domain-containing protein</fullName>
    </recommendedName>
</protein>
<feature type="chain" id="PRO_5030766920" description="Sulfotransferase domain-containing protein" evidence="1">
    <location>
        <begin position="19"/>
        <end position="345"/>
    </location>
</feature>
<keyword evidence="1" id="KW-0732">Signal</keyword>
<gene>
    <name evidence="2" type="ORF">OSIN01602_LOCUS7262</name>
</gene>
<proteinExistence type="predicted"/>
<dbReference type="AlphaFoldDB" id="A0A7S1ZB74"/>
<accession>A0A7S1ZB74</accession>
<evidence type="ECO:0000256" key="1">
    <source>
        <dbReference type="SAM" id="SignalP"/>
    </source>
</evidence>
<feature type="signal peptide" evidence="1">
    <location>
        <begin position="1"/>
        <end position="18"/>
    </location>
</feature>
<evidence type="ECO:0008006" key="3">
    <source>
        <dbReference type="Google" id="ProtNLM"/>
    </source>
</evidence>
<dbReference type="InterPro" id="IPR027417">
    <property type="entry name" value="P-loop_NTPase"/>
</dbReference>